<feature type="domain" description="Gram-positive cocci surface proteins LPxTG" evidence="8">
    <location>
        <begin position="1567"/>
        <end position="1603"/>
    </location>
</feature>
<keyword evidence="2" id="KW-0134">Cell wall</keyword>
<sequence>MTGKKLDFLSNRLNKYSIRKFTVGTASILVGAALIFGVANEEANAAEDTQKMEEMTSDELSDESTMNQSTNRDSSNQEKNIEESTQEESAPQTGQVKDETTEASSKVEQAQDKTAEVAPKAEQVQNETTEIVPQVNLEAEQVEEKAAETAPQTGQVKDKTTEADSKVEQAQDKTAETAPKAEQAQNETTEIVPQVNPEVEKVEEKVAEAASQTEPIKEESATANIKNINDTKSAKNDYAKVANVSDSEAEKIIGQLNLDPQNMTTEALQFALINQLANEQNANKRFATALRSVSPRNTEALNISANDVPSALMPYSGSQVIEADAIANGYIKSQTDATNAPNTLSGRAWLVDHGTPSTMANGLTPIPEGTKVYLQWIDSDGAVSPTYVASTTNQLSSADGSQVGPGSYAFDLREAWIDANGKEHKYHAIAGQYYRLWIEDFQTPNGNNVSMLRQAGGFFPGSYVNSVSSSNLGQFPLIGTNMQRTGIYMAIDSTNGYMAADRSEWIHDELGPISAPSVDLNAKNSISGKVWLETGAGDYANSATGPNDNGNDPQAVGYTVVMSSLTSEGAQAYEAQVESLPESERADAAKNLLTDHPEYISATVYGETDEGGKYTLRFPDGTLNDQYIYGYVMDPEGNMIKSYSSYTSPQFRTPNSNLSWTPQTAPAQNLVANPMWYNVNFALVPTTKIDLEIIDLNNTNSPAVPGDVVNIDLTGSKLSPLPTHIEWRDKKGNIVQQTTDITSLKEGEKQSTFIVPDTATDGDIYTAYLVVGGNDVAADSFIIKITDARKYEPSTEGIKKDYGTPTTAEDVTSSVTVPGYPSQGDQPVITVDDSTQLPDGKTPGKTEVDVTVTYPDGTTDHIKVPVTVGGQAENEVYEPSTEGIKKDYGTPTTAEDVTSSVTVPGYPSQGDQPVITVDDPTQLPDGKTPGKTEVDVTVTYPDGTTDHIKVPVTVGGQAENEVYEPSTEGIKKDYGTPTTAEDVTSSVTVPGYPSQGDQPVITVDDPTQLPDGKTPGKTEVDVTVTYPDGTTDHIKVPVTVGGQAENEVYEPSTEGIKKDYGTPTTAEDVTNSVTVPGYPSQGDQPVITVDDPTQLPNGKTPGKTEVDVTVTYPDGTTDHIKVPVTVGAQAENEVYEPSTEGIKKDYGTPTTAEDVTSSVTVPGYPSQGDQPVITVDDPTQLPDGKTPDKTEVDVTVTYPDGTTDHIKVPVTVGGQAENEVYEPSTEGIKKDYGTPTTAEDVTNSVTVPGYPSQGDQPVITVDDPTQLPNGKTPGKTEVDVTVTYPDGTTDHIKVPVIVGADTQANINNPGYAHATVKPGETVKVPQTGDNTMPDGSKYDIATNQVPAGWKVSVNANTGELTVNPPKNAMTGTSVVIQVTVTYPDGSSETVPSKVSVDDIIQLPAPTVNPVDDNDTEITGSNGTPGNTIVVTFPNGSTSEGTIDENGNWKVDVPKGVSLNKGDIIIAVEKDKDGNVSGPTNIVVGENCDMSPNNSSDKEKIETPKDENILENEPSVNLSGNKAYEAHTNTAVKNSKQTDVKNSELKHKGVNIDSGKSSKQDAIKEKALPETGETTHNTTMLGTLFAAFGSLLLFRRRSKHNENK</sequence>
<dbReference type="EMBL" id="PZHR01000061">
    <property type="protein sequence ID" value="PTK58204.1"/>
    <property type="molecule type" value="Genomic_DNA"/>
</dbReference>
<organism evidence="9 10">
    <name type="scientific">Staphylococcus nepalensis</name>
    <dbReference type="NCBI Taxonomy" id="214473"/>
    <lineage>
        <taxon>Bacteria</taxon>
        <taxon>Bacillati</taxon>
        <taxon>Bacillota</taxon>
        <taxon>Bacilli</taxon>
        <taxon>Bacillales</taxon>
        <taxon>Staphylococcaceae</taxon>
        <taxon>Staphylococcus</taxon>
    </lineage>
</organism>
<dbReference type="NCBIfam" id="TIGR01168">
    <property type="entry name" value="YSIRK_signal"/>
    <property type="match status" value="1"/>
</dbReference>
<dbReference type="InterPro" id="IPR044055">
    <property type="entry name" value="RibLong"/>
</dbReference>
<dbReference type="InterPro" id="IPR041498">
    <property type="entry name" value="Big_6"/>
</dbReference>
<dbReference type="PROSITE" id="PS50847">
    <property type="entry name" value="GRAM_POS_ANCHORING"/>
    <property type="match status" value="1"/>
</dbReference>
<evidence type="ECO:0000259" key="8">
    <source>
        <dbReference type="PROSITE" id="PS50847"/>
    </source>
</evidence>
<dbReference type="InterPro" id="IPR013783">
    <property type="entry name" value="Ig-like_fold"/>
</dbReference>
<dbReference type="InterPro" id="IPR059115">
    <property type="entry name" value="Rib"/>
</dbReference>
<keyword evidence="3" id="KW-0964">Secreted</keyword>
<feature type="compositionally biased region" description="Polar residues" evidence="6">
    <location>
        <begin position="1416"/>
        <end position="1426"/>
    </location>
</feature>
<dbReference type="NCBIfam" id="NF038186">
    <property type="entry name" value="YPDG_rpt"/>
    <property type="match status" value="1"/>
</dbReference>
<evidence type="ECO:0000256" key="6">
    <source>
        <dbReference type="SAM" id="MobiDB-lite"/>
    </source>
</evidence>
<protein>
    <submittedName>
        <fullName evidence="9">Adhesin</fullName>
    </submittedName>
</protein>
<proteinExistence type="predicted"/>
<gene>
    <name evidence="9" type="ORF">BUZ61_10300</name>
</gene>
<evidence type="ECO:0000256" key="4">
    <source>
        <dbReference type="ARBA" id="ARBA00022729"/>
    </source>
</evidence>
<dbReference type="Pfam" id="PF17936">
    <property type="entry name" value="Big_6"/>
    <property type="match status" value="1"/>
</dbReference>
<feature type="transmembrane region" description="Helical" evidence="7">
    <location>
        <begin position="21"/>
        <end position="39"/>
    </location>
</feature>
<comment type="caution">
    <text evidence="9">The sequence shown here is derived from an EMBL/GenBank/DDBJ whole genome shotgun (WGS) entry which is preliminary data.</text>
</comment>
<keyword evidence="5" id="KW-0572">Peptidoglycan-anchor</keyword>
<keyword evidence="7" id="KW-1133">Transmembrane helix</keyword>
<evidence type="ECO:0000256" key="7">
    <source>
        <dbReference type="SAM" id="Phobius"/>
    </source>
</evidence>
<evidence type="ECO:0000256" key="2">
    <source>
        <dbReference type="ARBA" id="ARBA00022512"/>
    </source>
</evidence>
<dbReference type="NCBIfam" id="TIGR01167">
    <property type="entry name" value="LPXTG_anchor"/>
    <property type="match status" value="1"/>
</dbReference>
<feature type="compositionally biased region" description="Basic and acidic residues" evidence="6">
    <location>
        <begin position="1495"/>
        <end position="1507"/>
    </location>
</feature>
<evidence type="ECO:0000313" key="9">
    <source>
        <dbReference type="EMBL" id="PTK58204.1"/>
    </source>
</evidence>
<keyword evidence="7" id="KW-0812">Transmembrane</keyword>
<reference evidence="9 10" key="1">
    <citation type="journal article" date="2016" name="Front. Microbiol.">
        <title>Comprehensive Phylogenetic Analysis of Bovine Non-aureus Staphylococci Species Based on Whole-Genome Sequencing.</title>
        <authorList>
            <person name="Naushad S."/>
            <person name="Barkema H.W."/>
            <person name="Luby C."/>
            <person name="Condas L.A."/>
            <person name="Nobrega D.B."/>
            <person name="Carson D.A."/>
            <person name="De Buck J."/>
        </authorList>
    </citation>
    <scope>NUCLEOTIDE SEQUENCE [LARGE SCALE GENOMIC DNA]</scope>
    <source>
        <strain evidence="9 10">SNUC 4337</strain>
    </source>
</reference>
<evidence type="ECO:0000256" key="3">
    <source>
        <dbReference type="ARBA" id="ARBA00022525"/>
    </source>
</evidence>
<dbReference type="InterPro" id="IPR019931">
    <property type="entry name" value="LPXTG_anchor"/>
</dbReference>
<name>A0A2T4S8T3_9STAP</name>
<feature type="compositionally biased region" description="Basic and acidic residues" evidence="6">
    <location>
        <begin position="156"/>
        <end position="175"/>
    </location>
</feature>
<dbReference type="Pfam" id="PF18957">
    <property type="entry name" value="RibLong"/>
    <property type="match status" value="1"/>
</dbReference>
<feature type="compositionally biased region" description="Basic and acidic residues" evidence="6">
    <location>
        <begin position="1535"/>
        <end position="1546"/>
    </location>
</feature>
<dbReference type="Pfam" id="PF00746">
    <property type="entry name" value="Gram_pos_anchor"/>
    <property type="match status" value="1"/>
</dbReference>
<keyword evidence="7" id="KW-0472">Membrane</keyword>
<evidence type="ECO:0000313" key="10">
    <source>
        <dbReference type="Proteomes" id="UP000240400"/>
    </source>
</evidence>
<comment type="subcellular location">
    <subcellularLocation>
        <location evidence="1">Secreted</location>
        <location evidence="1">Cell wall</location>
        <topology evidence="1">Peptidoglycan-anchor</topology>
    </subcellularLocation>
</comment>
<feature type="region of interest" description="Disordered" evidence="6">
    <location>
        <begin position="1404"/>
        <end position="1426"/>
    </location>
</feature>
<dbReference type="Proteomes" id="UP000240400">
    <property type="component" value="Unassembled WGS sequence"/>
</dbReference>
<dbReference type="Gene3D" id="2.60.40.10">
    <property type="entry name" value="Immunoglobulins"/>
    <property type="match status" value="1"/>
</dbReference>
<feature type="region of interest" description="Disordered" evidence="6">
    <location>
        <begin position="1532"/>
        <end position="1561"/>
    </location>
</feature>
<dbReference type="OrthoDB" id="2417389at2"/>
<dbReference type="Pfam" id="PF08428">
    <property type="entry name" value="Rib"/>
    <property type="match status" value="6"/>
</dbReference>
<evidence type="ECO:0000256" key="1">
    <source>
        <dbReference type="ARBA" id="ARBA00004168"/>
    </source>
</evidence>
<feature type="compositionally biased region" description="Basic and acidic residues" evidence="6">
    <location>
        <begin position="198"/>
        <end position="207"/>
    </location>
</feature>
<keyword evidence="4" id="KW-0732">Signal</keyword>
<feature type="region of interest" description="Disordered" evidence="6">
    <location>
        <begin position="1481"/>
        <end position="1512"/>
    </location>
</feature>
<feature type="compositionally biased region" description="Polar residues" evidence="6">
    <location>
        <begin position="63"/>
        <end position="74"/>
    </location>
</feature>
<dbReference type="InterPro" id="IPR005877">
    <property type="entry name" value="YSIRK_signal_dom"/>
</dbReference>
<evidence type="ECO:0000256" key="5">
    <source>
        <dbReference type="ARBA" id="ARBA00023088"/>
    </source>
</evidence>
<feature type="region of interest" description="Disordered" evidence="6">
    <location>
        <begin position="44"/>
        <end position="224"/>
    </location>
</feature>
<dbReference type="Pfam" id="PF04650">
    <property type="entry name" value="YSIRK_signal"/>
    <property type="match status" value="1"/>
</dbReference>
<dbReference type="RefSeq" id="WP_107644407.1">
    <property type="nucleotide sequence ID" value="NZ_PZHR01000061.1"/>
</dbReference>
<accession>A0A2T4S8T3</accession>